<evidence type="ECO:0000256" key="7">
    <source>
        <dbReference type="ARBA" id="ARBA00022777"/>
    </source>
</evidence>
<feature type="domain" description="Protein kinase" evidence="15">
    <location>
        <begin position="449"/>
        <end position="719"/>
    </location>
</feature>
<feature type="binding site" evidence="12">
    <location>
        <position position="476"/>
    </location>
    <ligand>
        <name>ATP</name>
        <dbReference type="ChEBI" id="CHEBI:30616"/>
    </ligand>
</feature>
<dbReference type="Gene3D" id="1.10.510.10">
    <property type="entry name" value="Transferase(Phosphotransferase) domain 1"/>
    <property type="match status" value="2"/>
</dbReference>
<keyword evidence="2" id="KW-0723">Serine/threonine-protein kinase</keyword>
<keyword evidence="3" id="KW-0597">Phosphoprotein</keyword>
<comment type="caution">
    <text evidence="16">The sequence shown here is derived from an EMBL/GenBank/DDBJ whole genome shotgun (WGS) entry which is preliminary data.</text>
</comment>
<dbReference type="PROSITE" id="PS00107">
    <property type="entry name" value="PROTEIN_KINASE_ATP"/>
    <property type="match status" value="1"/>
</dbReference>
<feature type="transmembrane region" description="Helical" evidence="14">
    <location>
        <begin position="391"/>
        <end position="417"/>
    </location>
</feature>
<evidence type="ECO:0000256" key="2">
    <source>
        <dbReference type="ARBA" id="ARBA00022527"/>
    </source>
</evidence>
<dbReference type="PANTHER" id="PTHR45631">
    <property type="entry name" value="OS07G0107800 PROTEIN-RELATED"/>
    <property type="match status" value="1"/>
</dbReference>
<feature type="compositionally biased region" description="Polar residues" evidence="13">
    <location>
        <begin position="735"/>
        <end position="756"/>
    </location>
</feature>
<reference evidence="16" key="1">
    <citation type="submission" date="2019-12" db="EMBL/GenBank/DDBJ databases">
        <title>Genome sequencing and annotation of Brassica cretica.</title>
        <authorList>
            <person name="Studholme D.J."/>
            <person name="Sarris P.F."/>
        </authorList>
    </citation>
    <scope>NUCLEOTIDE SEQUENCE</scope>
    <source>
        <strain evidence="16">PFS-001/15</strain>
        <tissue evidence="16">Leaf</tissue>
    </source>
</reference>
<evidence type="ECO:0000313" key="16">
    <source>
        <dbReference type="EMBL" id="KAF2557237.1"/>
    </source>
</evidence>
<dbReference type="Gene3D" id="3.30.200.20">
    <property type="entry name" value="Phosphorylase Kinase, domain 1"/>
    <property type="match status" value="1"/>
</dbReference>
<dbReference type="GO" id="GO:0004674">
    <property type="term" value="F:protein serine/threonine kinase activity"/>
    <property type="evidence" value="ECO:0007669"/>
    <property type="project" value="UniProtKB-KW"/>
</dbReference>
<evidence type="ECO:0000313" key="17">
    <source>
        <dbReference type="Proteomes" id="UP000712281"/>
    </source>
</evidence>
<protein>
    <recommendedName>
        <fullName evidence="15">Protein kinase domain-containing protein</fullName>
    </recommendedName>
</protein>
<proteinExistence type="predicted"/>
<dbReference type="FunFam" id="1.10.510.10:FF:000146">
    <property type="entry name" value="LRR receptor-like serine/threonine-protein kinase IOS1"/>
    <property type="match status" value="1"/>
</dbReference>
<dbReference type="InterPro" id="IPR017441">
    <property type="entry name" value="Protein_kinase_ATP_BS"/>
</dbReference>
<evidence type="ECO:0000256" key="6">
    <source>
        <dbReference type="ARBA" id="ARBA00022741"/>
    </source>
</evidence>
<keyword evidence="7" id="KW-0418">Kinase</keyword>
<dbReference type="SMART" id="SM00220">
    <property type="entry name" value="S_TKc"/>
    <property type="match status" value="1"/>
</dbReference>
<gene>
    <name evidence="16" type="ORF">F2Q68_00013023</name>
</gene>
<dbReference type="CDD" id="cd14066">
    <property type="entry name" value="STKc_IRAK"/>
    <property type="match status" value="1"/>
</dbReference>
<dbReference type="Gene3D" id="3.80.10.10">
    <property type="entry name" value="Ribonuclease Inhibitor"/>
    <property type="match status" value="1"/>
</dbReference>
<dbReference type="PROSITE" id="PS00108">
    <property type="entry name" value="PROTEIN_KINASE_ST"/>
    <property type="match status" value="1"/>
</dbReference>
<comment type="subcellular location">
    <subcellularLocation>
        <location evidence="1">Membrane</location>
        <topology evidence="1">Single-pass membrane protein</topology>
    </subcellularLocation>
</comment>
<dbReference type="PROSITE" id="PS50011">
    <property type="entry name" value="PROTEIN_KINASE_DOM"/>
    <property type="match status" value="1"/>
</dbReference>
<evidence type="ECO:0000256" key="1">
    <source>
        <dbReference type="ARBA" id="ARBA00004167"/>
    </source>
</evidence>
<evidence type="ECO:0000256" key="3">
    <source>
        <dbReference type="ARBA" id="ARBA00022553"/>
    </source>
</evidence>
<name>A0A8S9HK97_BRACR</name>
<dbReference type="GO" id="GO:0016020">
    <property type="term" value="C:membrane"/>
    <property type="evidence" value="ECO:0007669"/>
    <property type="project" value="UniProtKB-SubCell"/>
</dbReference>
<dbReference type="AlphaFoldDB" id="A0A8S9HK97"/>
<evidence type="ECO:0000256" key="13">
    <source>
        <dbReference type="SAM" id="MobiDB-lite"/>
    </source>
</evidence>
<keyword evidence="8 12" id="KW-0067">ATP-binding</keyword>
<dbReference type="GO" id="GO:0005524">
    <property type="term" value="F:ATP binding"/>
    <property type="evidence" value="ECO:0007669"/>
    <property type="project" value="UniProtKB-UniRule"/>
</dbReference>
<evidence type="ECO:0000256" key="12">
    <source>
        <dbReference type="PROSITE-ProRule" id="PRU10141"/>
    </source>
</evidence>
<evidence type="ECO:0000256" key="9">
    <source>
        <dbReference type="ARBA" id="ARBA00022989"/>
    </source>
</evidence>
<keyword evidence="6 12" id="KW-0547">Nucleotide-binding</keyword>
<evidence type="ECO:0000256" key="5">
    <source>
        <dbReference type="ARBA" id="ARBA00022692"/>
    </source>
</evidence>
<dbReference type="Pfam" id="PF07714">
    <property type="entry name" value="PK_Tyr_Ser-Thr"/>
    <property type="match status" value="2"/>
</dbReference>
<dbReference type="InterPro" id="IPR000719">
    <property type="entry name" value="Prot_kinase_dom"/>
</dbReference>
<evidence type="ECO:0000256" key="8">
    <source>
        <dbReference type="ARBA" id="ARBA00022840"/>
    </source>
</evidence>
<dbReference type="FunFam" id="3.30.200.20:FF:000394">
    <property type="entry name" value="Leucine-rich repeat receptor-like protein kinase"/>
    <property type="match status" value="1"/>
</dbReference>
<dbReference type="PANTHER" id="PTHR45631:SF171">
    <property type="entry name" value="GENOME ASSEMBLY, CHROMOSOME: A10"/>
    <property type="match status" value="1"/>
</dbReference>
<dbReference type="InterPro" id="IPR001245">
    <property type="entry name" value="Ser-Thr/Tyr_kinase_cat_dom"/>
</dbReference>
<evidence type="ECO:0000256" key="14">
    <source>
        <dbReference type="SAM" id="Phobius"/>
    </source>
</evidence>
<keyword evidence="11" id="KW-0675">Receptor</keyword>
<feature type="region of interest" description="Disordered" evidence="13">
    <location>
        <begin position="733"/>
        <end position="756"/>
    </location>
</feature>
<keyword evidence="10 14" id="KW-0472">Membrane</keyword>
<keyword evidence="4" id="KW-0808">Transferase</keyword>
<dbReference type="InterPro" id="IPR032675">
    <property type="entry name" value="LRR_dom_sf"/>
</dbReference>
<dbReference type="SUPFAM" id="SSF56112">
    <property type="entry name" value="Protein kinase-like (PK-like)"/>
    <property type="match status" value="2"/>
</dbReference>
<evidence type="ECO:0000256" key="11">
    <source>
        <dbReference type="ARBA" id="ARBA00023170"/>
    </source>
</evidence>
<keyword evidence="9 14" id="KW-1133">Transmembrane helix</keyword>
<evidence type="ECO:0000256" key="10">
    <source>
        <dbReference type="ARBA" id="ARBA00023136"/>
    </source>
</evidence>
<sequence>MEEACKVATLSLRCLTTEIKLRPNMKEVVSQLEHIKSLNASRGGNVDRTERRTAVGCTVVAYPLPSTSPLKSKDEHRLLVYEFMPRASLIIFSGEGYISNRSWKLRLKVALGAERDLRFFTEYNEKLSDFGLAKDGPMGDESHVSRRVMGTHGYAAHEYLATGHLTTKSDVSSFRVVLLELLSGRRAMDRNRPSGERNLVEWAKPYLANKRKILRLWIIVFKISTLWKKHLEHIKSLNASRGGNVDRTERRVRRRNDTVVTKKPDAGFVRQTAVGCTVVAYPLPSTSPLKSSNTSMFLIKLFPLIAMKNIRDNYGLNKISWQGDPCVPKQFLWSGLRCNVIDVSTPPRIIALDLSSSGLSGDIPLFIQNLTQLQEFLDGYLRTCKSCKKKFPVAAVVGASLSSVAIIITVVVLIFIFKRKKPSISKVKRSSLELKNRRFTYSEVKDMTNNFQVVLGKGGFGVVCQGFLNNQQVAVKVLSQSSTQGYKEFKTEVELLLRVHHVTLVNLIGYCDEGNDLALIYEFMENGNLKEHLSGERDGSVLNWPSRLKIAIESALGIEYLHIGCKPPMVHRDVKSTNILLGQHFEAKLADFGLSRSFLVGSKTHVSTTNVAGTIGYLDPEYYQKHWLTEKSDVYSFGIVLLEIITGQPVIDQSRENSYIVEWAKSMLANGDIESIMDPKLHREYDTGSSWKALELAMACINPSSAERPNMTRVAHELNECLEVYENLSKRRSQDANSSKSTGHSISFVSDTPSAR</sequence>
<organism evidence="16 17">
    <name type="scientific">Brassica cretica</name>
    <name type="common">Mustard</name>
    <dbReference type="NCBI Taxonomy" id="69181"/>
    <lineage>
        <taxon>Eukaryota</taxon>
        <taxon>Viridiplantae</taxon>
        <taxon>Streptophyta</taxon>
        <taxon>Embryophyta</taxon>
        <taxon>Tracheophyta</taxon>
        <taxon>Spermatophyta</taxon>
        <taxon>Magnoliopsida</taxon>
        <taxon>eudicotyledons</taxon>
        <taxon>Gunneridae</taxon>
        <taxon>Pentapetalae</taxon>
        <taxon>rosids</taxon>
        <taxon>malvids</taxon>
        <taxon>Brassicales</taxon>
        <taxon>Brassicaceae</taxon>
        <taxon>Brassiceae</taxon>
        <taxon>Brassica</taxon>
    </lineage>
</organism>
<dbReference type="InterPro" id="IPR011009">
    <property type="entry name" value="Kinase-like_dom_sf"/>
</dbReference>
<accession>A0A8S9HK97</accession>
<dbReference type="InterPro" id="IPR008271">
    <property type="entry name" value="Ser/Thr_kinase_AS"/>
</dbReference>
<evidence type="ECO:0000259" key="15">
    <source>
        <dbReference type="PROSITE" id="PS50011"/>
    </source>
</evidence>
<dbReference type="Proteomes" id="UP000712281">
    <property type="component" value="Unassembled WGS sequence"/>
</dbReference>
<keyword evidence="5 14" id="KW-0812">Transmembrane</keyword>
<evidence type="ECO:0000256" key="4">
    <source>
        <dbReference type="ARBA" id="ARBA00022679"/>
    </source>
</evidence>
<dbReference type="EMBL" id="QGKW02001940">
    <property type="protein sequence ID" value="KAF2557237.1"/>
    <property type="molecule type" value="Genomic_DNA"/>
</dbReference>